<organism evidence="2 3">
    <name type="scientific">Neopusillimonas maritima</name>
    <dbReference type="NCBI Taxonomy" id="2026239"/>
    <lineage>
        <taxon>Bacteria</taxon>
        <taxon>Pseudomonadati</taxon>
        <taxon>Pseudomonadota</taxon>
        <taxon>Betaproteobacteria</taxon>
        <taxon>Burkholderiales</taxon>
        <taxon>Alcaligenaceae</taxon>
        <taxon>Neopusillimonas</taxon>
    </lineage>
</organism>
<dbReference type="OrthoDB" id="9814432at2"/>
<dbReference type="NCBIfam" id="NF041023">
    <property type="entry name" value="PP0621_fam"/>
    <property type="match status" value="1"/>
</dbReference>
<protein>
    <recommendedName>
        <fullName evidence="4">Preprotein translocase subunit YajC</fullName>
    </recommendedName>
</protein>
<feature type="region of interest" description="Disordered" evidence="1">
    <location>
        <begin position="27"/>
        <end position="53"/>
    </location>
</feature>
<feature type="compositionally biased region" description="Low complexity" evidence="1">
    <location>
        <begin position="30"/>
        <end position="51"/>
    </location>
</feature>
<accession>A0A3A1YR83</accession>
<dbReference type="EMBL" id="NQYH01000016">
    <property type="protein sequence ID" value="RIY39450.1"/>
    <property type="molecule type" value="Genomic_DNA"/>
</dbReference>
<evidence type="ECO:0000313" key="2">
    <source>
        <dbReference type="EMBL" id="RIY39450.1"/>
    </source>
</evidence>
<proteinExistence type="predicted"/>
<evidence type="ECO:0008006" key="4">
    <source>
        <dbReference type="Google" id="ProtNLM"/>
    </source>
</evidence>
<name>A0A3A1YR83_9BURK</name>
<dbReference type="AlphaFoldDB" id="A0A3A1YR83"/>
<gene>
    <name evidence="2" type="ORF">CJP73_14160</name>
</gene>
<comment type="caution">
    <text evidence="2">The sequence shown here is derived from an EMBL/GenBank/DDBJ whole genome shotgun (WGS) entry which is preliminary data.</text>
</comment>
<dbReference type="Proteomes" id="UP000266206">
    <property type="component" value="Unassembled WGS sequence"/>
</dbReference>
<reference evidence="2 3" key="1">
    <citation type="submission" date="2017-08" db="EMBL/GenBank/DDBJ databases">
        <title>Pusillimonas indicus sp. nov., a member of the family Alcaligenaceae isolated from surface seawater.</title>
        <authorList>
            <person name="Li J."/>
        </authorList>
    </citation>
    <scope>NUCLEOTIDE SEQUENCE [LARGE SCALE GENOMIC DNA]</scope>
    <source>
        <strain evidence="2 3">L52-1-41</strain>
    </source>
</reference>
<evidence type="ECO:0000313" key="3">
    <source>
        <dbReference type="Proteomes" id="UP000266206"/>
    </source>
</evidence>
<dbReference type="InterPro" id="IPR049708">
    <property type="entry name" value="PP0621-like"/>
</dbReference>
<dbReference type="RefSeq" id="WP_119516884.1">
    <property type="nucleotide sequence ID" value="NZ_NQYH01000016.1"/>
</dbReference>
<evidence type="ECO:0000256" key="1">
    <source>
        <dbReference type="SAM" id="MobiDB-lite"/>
    </source>
</evidence>
<sequence>MGKLIFWILVILAGLIAVRLIARHNERQNAPKQAPKSQAGKAAKQKQSLGADEPEAMVRCAHCGIHMPRSEAVLSDGKTWCSPEHAKLGVRQ</sequence>